<protein>
    <submittedName>
        <fullName evidence="3">Predicted dehydrogenase</fullName>
    </submittedName>
</protein>
<evidence type="ECO:0000313" key="3">
    <source>
        <dbReference type="EMBL" id="SMF89349.1"/>
    </source>
</evidence>
<dbReference type="InterPro" id="IPR036291">
    <property type="entry name" value="NAD(P)-bd_dom_sf"/>
</dbReference>
<dbReference type="InterPro" id="IPR000683">
    <property type="entry name" value="Gfo/Idh/MocA-like_OxRdtase_N"/>
</dbReference>
<dbReference type="Gene3D" id="3.40.50.720">
    <property type="entry name" value="NAD(P)-binding Rossmann-like Domain"/>
    <property type="match status" value="1"/>
</dbReference>
<dbReference type="GO" id="GO:0000166">
    <property type="term" value="F:nucleotide binding"/>
    <property type="evidence" value="ECO:0007669"/>
    <property type="project" value="InterPro"/>
</dbReference>
<dbReference type="SUPFAM" id="SSF51735">
    <property type="entry name" value="NAD(P)-binding Rossmann-fold domains"/>
    <property type="match status" value="1"/>
</dbReference>
<dbReference type="PANTHER" id="PTHR43249">
    <property type="entry name" value="UDP-N-ACETYL-2-AMINO-2-DEOXY-D-GLUCURONATE OXIDASE"/>
    <property type="match status" value="1"/>
</dbReference>
<organism evidence="3 4">
    <name type="scientific">Paenibacillus uliginis N3/975</name>
    <dbReference type="NCBI Taxonomy" id="1313296"/>
    <lineage>
        <taxon>Bacteria</taxon>
        <taxon>Bacillati</taxon>
        <taxon>Bacillota</taxon>
        <taxon>Bacilli</taxon>
        <taxon>Bacillales</taxon>
        <taxon>Paenibacillaceae</taxon>
        <taxon>Paenibacillus</taxon>
    </lineage>
</organism>
<keyword evidence="4" id="KW-1185">Reference proteome</keyword>
<reference evidence="3 4" key="1">
    <citation type="submission" date="2017-04" db="EMBL/GenBank/DDBJ databases">
        <authorList>
            <person name="Afonso C.L."/>
            <person name="Miller P.J."/>
            <person name="Scott M.A."/>
            <person name="Spackman E."/>
            <person name="Goraichik I."/>
            <person name="Dimitrov K.M."/>
            <person name="Suarez D.L."/>
            <person name="Swayne D.E."/>
        </authorList>
    </citation>
    <scope>NUCLEOTIDE SEQUENCE [LARGE SCALE GENOMIC DNA]</scope>
    <source>
        <strain evidence="3 4">N3/975</strain>
    </source>
</reference>
<dbReference type="Proteomes" id="UP000192940">
    <property type="component" value="Chromosome I"/>
</dbReference>
<dbReference type="InterPro" id="IPR055170">
    <property type="entry name" value="GFO_IDH_MocA-like_dom"/>
</dbReference>
<dbReference type="Gene3D" id="3.30.360.10">
    <property type="entry name" value="Dihydrodipicolinate Reductase, domain 2"/>
    <property type="match status" value="1"/>
</dbReference>
<dbReference type="PANTHER" id="PTHR43249:SF1">
    <property type="entry name" value="D-GLUCOSIDE 3-DEHYDROGENASE"/>
    <property type="match status" value="1"/>
</dbReference>
<dbReference type="STRING" id="1313296.SAMN05661091_4615"/>
<dbReference type="RefSeq" id="WP_208915342.1">
    <property type="nucleotide sequence ID" value="NZ_LT840184.1"/>
</dbReference>
<dbReference type="SUPFAM" id="SSF55347">
    <property type="entry name" value="Glyceraldehyde-3-phosphate dehydrogenase-like, C-terminal domain"/>
    <property type="match status" value="1"/>
</dbReference>
<feature type="domain" description="GFO/IDH/MocA-like oxidoreductase" evidence="2">
    <location>
        <begin position="132"/>
        <end position="254"/>
    </location>
</feature>
<dbReference type="AlphaFoldDB" id="A0A1X7HNG5"/>
<dbReference type="Pfam" id="PF01408">
    <property type="entry name" value="GFO_IDH_MocA"/>
    <property type="match status" value="1"/>
</dbReference>
<evidence type="ECO:0000313" key="4">
    <source>
        <dbReference type="Proteomes" id="UP000192940"/>
    </source>
</evidence>
<dbReference type="EMBL" id="LT840184">
    <property type="protein sequence ID" value="SMF89349.1"/>
    <property type="molecule type" value="Genomic_DNA"/>
</dbReference>
<dbReference type="Pfam" id="PF22725">
    <property type="entry name" value="GFO_IDH_MocA_C3"/>
    <property type="match status" value="1"/>
</dbReference>
<name>A0A1X7HNG5_9BACL</name>
<proteinExistence type="predicted"/>
<dbReference type="InterPro" id="IPR052515">
    <property type="entry name" value="Gfo/Idh/MocA_Oxidoreductase"/>
</dbReference>
<sequence length="342" mass="38401">MKKKRVGIIGCGNIFPMHAVSVQLSGLAEVVAVSDVKEDRAKNAAKKYNCDYYLDYNQMIKEADLDVVHVCTPHYLHAPMVIAAAEAGKHVLTEKPMSITVEEAQQMIKACEDNNVTFGVIFQNRWNPGSQLIKTELESGRLGRILGARCSVTWKRSDEYYSKSDWKGTWDKEGGGVIIDQAIHTLDQMRWFINDEIKYVSANIENRTHELIDVEDSAEGVIAFNNGVLASFYAINYHSYDAPVEVELHCENGFARVYSDKGTVLYNNGTTLSADKDESLSIDYGEGVKNYWGVSHSKQIKDFYEELENGVKVTVDGHEALKTQKLVAAIYESGKSKQRVYF</sequence>
<evidence type="ECO:0000259" key="1">
    <source>
        <dbReference type="Pfam" id="PF01408"/>
    </source>
</evidence>
<accession>A0A1X7HNG5</accession>
<gene>
    <name evidence="3" type="ORF">SAMN05661091_4615</name>
</gene>
<evidence type="ECO:0000259" key="2">
    <source>
        <dbReference type="Pfam" id="PF22725"/>
    </source>
</evidence>
<feature type="domain" description="Gfo/Idh/MocA-like oxidoreductase N-terminal" evidence="1">
    <location>
        <begin position="5"/>
        <end position="121"/>
    </location>
</feature>